<reference evidence="2 3" key="1">
    <citation type="journal article" date="2024" name="Ann. Entomol. Soc. Am.">
        <title>Genomic analyses of the southern and eastern yellowjacket wasps (Hymenoptera: Vespidae) reveal evolutionary signatures of social life.</title>
        <authorList>
            <person name="Catto M.A."/>
            <person name="Caine P.B."/>
            <person name="Orr S.E."/>
            <person name="Hunt B.G."/>
            <person name="Goodisman M.A.D."/>
        </authorList>
    </citation>
    <scope>NUCLEOTIDE SEQUENCE [LARGE SCALE GENOMIC DNA]</scope>
    <source>
        <strain evidence="2">232</strain>
        <tissue evidence="2">Head and thorax</tissue>
    </source>
</reference>
<evidence type="ECO:0000313" key="2">
    <source>
        <dbReference type="EMBL" id="KAL2728258.1"/>
    </source>
</evidence>
<feature type="compositionally biased region" description="Low complexity" evidence="1">
    <location>
        <begin position="121"/>
        <end position="132"/>
    </location>
</feature>
<feature type="region of interest" description="Disordered" evidence="1">
    <location>
        <begin position="203"/>
        <end position="234"/>
    </location>
</feature>
<protein>
    <submittedName>
        <fullName evidence="2">Protein sister of odd and bowel</fullName>
    </submittedName>
</protein>
<evidence type="ECO:0000313" key="3">
    <source>
        <dbReference type="Proteomes" id="UP001607303"/>
    </source>
</evidence>
<comment type="caution">
    <text evidence="2">The sequence shown here is derived from an EMBL/GenBank/DDBJ whole genome shotgun (WGS) entry which is preliminary data.</text>
</comment>
<gene>
    <name evidence="2" type="ORF">V1477_017534</name>
</gene>
<sequence length="315" mass="35456">MSSYLRPVPSFFAPKLQNEEDAFLAGELFNDATMRASSALSLKSPNCLEICEDNRHWISRGIFSSPLTGGSIVYTYLHYWRETIDVKVLYSFSQVRLPSIPAAFKGQSPRCRRGSKATICPRNGNRNPAGRGNEIRTDRMWNNHRSSFIAKNIRALGSIRPANIRFVKQKKKMKEKTKQKDRGEVRGEVGWSEVERDGVGWGGRKNRTSLIPDSNAHPRLPVPHKFGSSRCEDSDAPHTKAFSFRVPHERGQREYKAVIYETAPRHITSVHEANERLSGATPICSGHIVKFREHEPRGVTCQSSPRGNDSLGLGN</sequence>
<dbReference type="Proteomes" id="UP001607303">
    <property type="component" value="Unassembled WGS sequence"/>
</dbReference>
<dbReference type="AlphaFoldDB" id="A0ABD2B6C2"/>
<accession>A0ABD2B6C2</accession>
<feature type="region of interest" description="Disordered" evidence="1">
    <location>
        <begin position="295"/>
        <end position="315"/>
    </location>
</feature>
<evidence type="ECO:0000256" key="1">
    <source>
        <dbReference type="SAM" id="MobiDB-lite"/>
    </source>
</evidence>
<feature type="region of interest" description="Disordered" evidence="1">
    <location>
        <begin position="113"/>
        <end position="135"/>
    </location>
</feature>
<organism evidence="2 3">
    <name type="scientific">Vespula maculifrons</name>
    <name type="common">Eastern yellow jacket</name>
    <name type="synonym">Wasp</name>
    <dbReference type="NCBI Taxonomy" id="7453"/>
    <lineage>
        <taxon>Eukaryota</taxon>
        <taxon>Metazoa</taxon>
        <taxon>Ecdysozoa</taxon>
        <taxon>Arthropoda</taxon>
        <taxon>Hexapoda</taxon>
        <taxon>Insecta</taxon>
        <taxon>Pterygota</taxon>
        <taxon>Neoptera</taxon>
        <taxon>Endopterygota</taxon>
        <taxon>Hymenoptera</taxon>
        <taxon>Apocrita</taxon>
        <taxon>Aculeata</taxon>
        <taxon>Vespoidea</taxon>
        <taxon>Vespidae</taxon>
        <taxon>Vespinae</taxon>
        <taxon>Vespula</taxon>
    </lineage>
</organism>
<dbReference type="EMBL" id="JAYRBN010000100">
    <property type="protein sequence ID" value="KAL2728258.1"/>
    <property type="molecule type" value="Genomic_DNA"/>
</dbReference>
<name>A0ABD2B6C2_VESMC</name>
<proteinExistence type="predicted"/>
<keyword evidence="3" id="KW-1185">Reference proteome</keyword>